<dbReference type="AlphaFoldDB" id="A0A2T0PPK8"/>
<protein>
    <submittedName>
        <fullName evidence="1">Uncharacterized protein</fullName>
    </submittedName>
</protein>
<comment type="caution">
    <text evidence="1">The sequence shown here is derived from an EMBL/GenBank/DDBJ whole genome shotgun (WGS) entry which is preliminary data.</text>
</comment>
<dbReference type="EMBL" id="PVZC01000016">
    <property type="protein sequence ID" value="PRX90839.1"/>
    <property type="molecule type" value="Genomic_DNA"/>
</dbReference>
<dbReference type="RefSeq" id="WP_170141189.1">
    <property type="nucleotide sequence ID" value="NZ_PVZC01000016.1"/>
</dbReference>
<dbReference type="Proteomes" id="UP000237846">
    <property type="component" value="Unassembled WGS sequence"/>
</dbReference>
<name>A0A2T0PPK8_9ACTN</name>
<keyword evidence="2" id="KW-1185">Reference proteome</keyword>
<sequence>MTAGQAAEKAAEVLERADMEPNPAMVDSKVRIAEGWIALASALAEIERV</sequence>
<accession>A0A2T0PPK8</accession>
<organism evidence="1 2">
    <name type="scientific">Allonocardiopsis opalescens</name>
    <dbReference type="NCBI Taxonomy" id="1144618"/>
    <lineage>
        <taxon>Bacteria</taxon>
        <taxon>Bacillati</taxon>
        <taxon>Actinomycetota</taxon>
        <taxon>Actinomycetes</taxon>
        <taxon>Streptosporangiales</taxon>
        <taxon>Allonocardiopsis</taxon>
    </lineage>
</organism>
<proteinExistence type="predicted"/>
<evidence type="ECO:0000313" key="2">
    <source>
        <dbReference type="Proteomes" id="UP000237846"/>
    </source>
</evidence>
<gene>
    <name evidence="1" type="ORF">CLV72_11635</name>
</gene>
<reference evidence="1 2" key="1">
    <citation type="submission" date="2018-03" db="EMBL/GenBank/DDBJ databases">
        <title>Genomic Encyclopedia of Archaeal and Bacterial Type Strains, Phase II (KMG-II): from individual species to whole genera.</title>
        <authorList>
            <person name="Goeker M."/>
        </authorList>
    </citation>
    <scope>NUCLEOTIDE SEQUENCE [LARGE SCALE GENOMIC DNA]</scope>
    <source>
        <strain evidence="1 2">DSM 45601</strain>
    </source>
</reference>
<evidence type="ECO:0000313" key="1">
    <source>
        <dbReference type="EMBL" id="PRX90839.1"/>
    </source>
</evidence>